<dbReference type="PANTHER" id="PTHR11412">
    <property type="entry name" value="MACROGLOBULIN / COMPLEMENT"/>
    <property type="match status" value="1"/>
</dbReference>
<sequence length="494" mass="55590">MITCLDHTITAGQESEDPEKRYQRQLNYQLNDHSYSAFGQRDGEGSTWLTAFVLKCFNQALEFIDIDKRPRDRAKMWLRRNPRDENGCFVKQGRVIHKEMQGSVSSPVTLTAFVTIALIEAGAYPESPPMRSSFNCIRNGIRFGRETMDTYTLAISSYALGLGRSYRVPWSIALNHLNTRALGDAGLRYWSKSETPSTEVEEDAHCYRFCRVDSSAVEMTSYAILAYRYRRPSPGDVLVQAMPMVKWLNTQRNALGGFSSTQDTVVGLQALSKFASFAYDPDAPLAVSVDVDAARAPPSDPQELSFEVDNHNRLVLQREDLEEVPTELEVTATGSGCVLFQAELMYNVPVAIPNRLLFNITTTIKEWESNSVSDPTACGDKTLEICVRYVGSGGETGMANVEVKMVSGYVPHEQSLNRFQDGNSIGLKRFDKYKPGQPLSLYFDKFDAELRCIPLNLKQEIFVKETKDAVIKVYDYYKPTLVGFKSYNTCEAEH</sequence>
<dbReference type="AlphaFoldDB" id="A0A7M7P166"/>
<dbReference type="InterPro" id="IPR008930">
    <property type="entry name" value="Terpenoid_cyclase/PrenylTrfase"/>
</dbReference>
<dbReference type="OrthoDB" id="6423155at2759"/>
<dbReference type="Gene3D" id="1.50.10.20">
    <property type="match status" value="1"/>
</dbReference>
<dbReference type="Proteomes" id="UP000007110">
    <property type="component" value="Unassembled WGS sequence"/>
</dbReference>
<dbReference type="InParanoid" id="A0A7M7P166"/>
<dbReference type="Pfam" id="PF07678">
    <property type="entry name" value="TED_complement"/>
    <property type="match status" value="1"/>
</dbReference>
<dbReference type="InterPro" id="IPR036595">
    <property type="entry name" value="A-macroglobulin_rcpt-bd_sf"/>
</dbReference>
<evidence type="ECO:0000259" key="1">
    <source>
        <dbReference type="SMART" id="SM01361"/>
    </source>
</evidence>
<dbReference type="RefSeq" id="XP_030844680.1">
    <property type="nucleotide sequence ID" value="XM_030988820.1"/>
</dbReference>
<reference evidence="3" key="1">
    <citation type="submission" date="2015-02" db="EMBL/GenBank/DDBJ databases">
        <title>Genome sequencing for Strongylocentrotus purpuratus.</title>
        <authorList>
            <person name="Murali S."/>
            <person name="Liu Y."/>
            <person name="Vee V."/>
            <person name="English A."/>
            <person name="Wang M."/>
            <person name="Skinner E."/>
            <person name="Han Y."/>
            <person name="Muzny D.M."/>
            <person name="Worley K.C."/>
            <person name="Gibbs R.A."/>
        </authorList>
    </citation>
    <scope>NUCLEOTIDE SEQUENCE</scope>
</reference>
<accession>A0A7M7P166</accession>
<dbReference type="InterPro" id="IPR011626">
    <property type="entry name" value="Alpha-macroglobulin_TED"/>
</dbReference>
<protein>
    <recommendedName>
        <fullName evidence="1">Alpha-macroglobulin receptor-binding domain-containing protein</fullName>
    </recommendedName>
</protein>
<reference evidence="2" key="2">
    <citation type="submission" date="2021-01" db="UniProtKB">
        <authorList>
            <consortium name="EnsemblMetazoa"/>
        </authorList>
    </citation>
    <scope>IDENTIFICATION</scope>
</reference>
<dbReference type="Pfam" id="PF07677">
    <property type="entry name" value="A2M_recep"/>
    <property type="match status" value="1"/>
</dbReference>
<dbReference type="SUPFAM" id="SSF49410">
    <property type="entry name" value="Alpha-macroglobulin receptor domain"/>
    <property type="match status" value="1"/>
</dbReference>
<dbReference type="PANTHER" id="PTHR11412:SF171">
    <property type="entry name" value="PREGNANCY ZONE PROTEIN-LIKE PROTEIN"/>
    <property type="match status" value="1"/>
</dbReference>
<evidence type="ECO:0000313" key="3">
    <source>
        <dbReference type="Proteomes" id="UP000007110"/>
    </source>
</evidence>
<dbReference type="GO" id="GO:0005615">
    <property type="term" value="C:extracellular space"/>
    <property type="evidence" value="ECO:0007669"/>
    <property type="project" value="InterPro"/>
</dbReference>
<dbReference type="OMA" id="NEWENFL"/>
<organism evidence="2 3">
    <name type="scientific">Strongylocentrotus purpuratus</name>
    <name type="common">Purple sea urchin</name>
    <dbReference type="NCBI Taxonomy" id="7668"/>
    <lineage>
        <taxon>Eukaryota</taxon>
        <taxon>Metazoa</taxon>
        <taxon>Echinodermata</taxon>
        <taxon>Eleutherozoa</taxon>
        <taxon>Echinozoa</taxon>
        <taxon>Echinoidea</taxon>
        <taxon>Euechinoidea</taxon>
        <taxon>Echinacea</taxon>
        <taxon>Camarodonta</taxon>
        <taxon>Echinidea</taxon>
        <taxon>Strongylocentrotidae</taxon>
        <taxon>Strongylocentrotus</taxon>
    </lineage>
</organism>
<dbReference type="InterPro" id="IPR009048">
    <property type="entry name" value="A-macroglobulin_rcpt-bd"/>
</dbReference>
<dbReference type="SUPFAM" id="SSF48239">
    <property type="entry name" value="Terpenoid cyclases/Protein prenyltransferases"/>
    <property type="match status" value="1"/>
</dbReference>
<evidence type="ECO:0000313" key="2">
    <source>
        <dbReference type="EnsemblMetazoa" id="XP_030844680"/>
    </source>
</evidence>
<dbReference type="SMART" id="SM01361">
    <property type="entry name" value="A2M_recep"/>
    <property type="match status" value="1"/>
</dbReference>
<dbReference type="EnsemblMetazoa" id="XM_030988820">
    <property type="protein sequence ID" value="XP_030844680"/>
    <property type="gene ID" value="LOC100894118"/>
</dbReference>
<dbReference type="KEGG" id="spu:100894118"/>
<feature type="domain" description="Alpha-macroglobulin receptor-binding" evidence="1">
    <location>
        <begin position="396"/>
        <end position="487"/>
    </location>
</feature>
<name>A0A7M7P166_STRPU</name>
<proteinExistence type="predicted"/>
<dbReference type="GeneID" id="100894118"/>
<dbReference type="InterPro" id="IPR050473">
    <property type="entry name" value="A2M/Complement_sys"/>
</dbReference>
<dbReference type="Gene3D" id="2.60.40.690">
    <property type="entry name" value="Alpha-macroglobulin, receptor-binding domain"/>
    <property type="match status" value="1"/>
</dbReference>
<keyword evidence="3" id="KW-1185">Reference proteome</keyword>